<proteinExistence type="predicted"/>
<dbReference type="EMBL" id="CAJNOL010000056">
    <property type="protein sequence ID" value="CAF0798195.1"/>
    <property type="molecule type" value="Genomic_DNA"/>
</dbReference>
<protein>
    <submittedName>
        <fullName evidence="1">Uncharacterized protein</fullName>
    </submittedName>
</protein>
<keyword evidence="2" id="KW-1185">Reference proteome</keyword>
<gene>
    <name evidence="1" type="ORF">JXQ802_LOCUS4085</name>
</gene>
<sequence length="81" mass="8685">MTVQLMPVTTRAASLRAQTTGGTTPLANSTALTQVLMPILTGKTIRKCRSQSKQLKVQPSITSIEPEICSTVEQKSSVLQV</sequence>
<dbReference type="Proteomes" id="UP000663870">
    <property type="component" value="Unassembled WGS sequence"/>
</dbReference>
<evidence type="ECO:0000313" key="1">
    <source>
        <dbReference type="EMBL" id="CAF0798195.1"/>
    </source>
</evidence>
<accession>A0A813SEF2</accession>
<reference evidence="1" key="1">
    <citation type="submission" date="2021-02" db="EMBL/GenBank/DDBJ databases">
        <authorList>
            <person name="Nowell W R."/>
        </authorList>
    </citation>
    <scope>NUCLEOTIDE SEQUENCE</scope>
</reference>
<comment type="caution">
    <text evidence="1">The sequence shown here is derived from an EMBL/GenBank/DDBJ whole genome shotgun (WGS) entry which is preliminary data.</text>
</comment>
<evidence type="ECO:0000313" key="2">
    <source>
        <dbReference type="Proteomes" id="UP000663870"/>
    </source>
</evidence>
<dbReference type="AlphaFoldDB" id="A0A813SEF2"/>
<name>A0A813SEF2_9BILA</name>
<organism evidence="1 2">
    <name type="scientific">Rotaria sordida</name>
    <dbReference type="NCBI Taxonomy" id="392033"/>
    <lineage>
        <taxon>Eukaryota</taxon>
        <taxon>Metazoa</taxon>
        <taxon>Spiralia</taxon>
        <taxon>Gnathifera</taxon>
        <taxon>Rotifera</taxon>
        <taxon>Eurotatoria</taxon>
        <taxon>Bdelloidea</taxon>
        <taxon>Philodinida</taxon>
        <taxon>Philodinidae</taxon>
        <taxon>Rotaria</taxon>
    </lineage>
</organism>